<accession>A0AC61PI09</accession>
<dbReference type="EMBL" id="FWXZ01000001">
    <property type="protein sequence ID" value="SMC38046.1"/>
    <property type="molecule type" value="Genomic_DNA"/>
</dbReference>
<proteinExistence type="predicted"/>
<reference evidence="1" key="1">
    <citation type="submission" date="2017-04" db="EMBL/GenBank/DDBJ databases">
        <authorList>
            <person name="Varghese N."/>
            <person name="Submissions S."/>
        </authorList>
    </citation>
    <scope>NUCLEOTIDE SEQUENCE</scope>
    <source>
        <strain evidence="1">WTE2008</strain>
    </source>
</reference>
<dbReference type="Proteomes" id="UP000192328">
    <property type="component" value="Unassembled WGS sequence"/>
</dbReference>
<keyword evidence="2" id="KW-1185">Reference proteome</keyword>
<keyword evidence="1" id="KW-0396">Initiation factor</keyword>
<name>A0AC61PI09_9FIRM</name>
<gene>
    <name evidence="1" type="ORF">SAMN06297397_0431</name>
</gene>
<protein>
    <submittedName>
        <fullName evidence="1">Translation initiation factor IF-3</fullName>
    </submittedName>
</protein>
<sequence>MDIATELMINEEIRDREVRLIDENGEQLGVMSTQQALQLAEERGLDLAKIQPSAVPPVCKLLDYDKYRYEQAKRERENRKNQRVVDIKEVQLSATIEENDVNTKAKMAIRFLENGDKVKVSIRFRGRQITHSEIGLKVMQDFAERCKDASMVERRPLLDGRNMIMILAPKAVKASFAERKAKRENAVSKETKE</sequence>
<evidence type="ECO:0000313" key="2">
    <source>
        <dbReference type="Proteomes" id="UP000192328"/>
    </source>
</evidence>
<evidence type="ECO:0000313" key="1">
    <source>
        <dbReference type="EMBL" id="SMC38046.1"/>
    </source>
</evidence>
<keyword evidence="1" id="KW-0648">Protein biosynthesis</keyword>
<organism evidence="1 2">
    <name type="scientific">Aristaeella lactis</name>
    <dbReference type="NCBI Taxonomy" id="3046383"/>
    <lineage>
        <taxon>Bacteria</taxon>
        <taxon>Bacillati</taxon>
        <taxon>Bacillota</taxon>
        <taxon>Clostridia</taxon>
        <taxon>Eubacteriales</taxon>
        <taxon>Aristaeellaceae</taxon>
        <taxon>Aristaeella</taxon>
    </lineage>
</organism>
<comment type="caution">
    <text evidence="1">The sequence shown here is derived from an EMBL/GenBank/DDBJ whole genome shotgun (WGS) entry which is preliminary data.</text>
</comment>